<dbReference type="CDD" id="cd02440">
    <property type="entry name" value="AdoMet_MTases"/>
    <property type="match status" value="1"/>
</dbReference>
<proteinExistence type="inferred from homology"/>
<organism evidence="6 7">
    <name type="scientific">Brachionus calyciflorus</name>
    <dbReference type="NCBI Taxonomy" id="104777"/>
    <lineage>
        <taxon>Eukaryota</taxon>
        <taxon>Metazoa</taxon>
        <taxon>Spiralia</taxon>
        <taxon>Gnathifera</taxon>
        <taxon>Rotifera</taxon>
        <taxon>Eurotatoria</taxon>
        <taxon>Monogononta</taxon>
        <taxon>Pseudotrocha</taxon>
        <taxon>Ploima</taxon>
        <taxon>Brachionidae</taxon>
        <taxon>Brachionus</taxon>
    </lineage>
</organism>
<evidence type="ECO:0000256" key="4">
    <source>
        <dbReference type="ARBA" id="ARBA00022691"/>
    </source>
</evidence>
<keyword evidence="5" id="KW-1133">Transmembrane helix</keyword>
<dbReference type="Gene3D" id="3.40.50.150">
    <property type="entry name" value="Vaccinia Virus protein VP39"/>
    <property type="match status" value="1"/>
</dbReference>
<gene>
    <name evidence="6" type="ORF">OXX778_LOCUS3736</name>
</gene>
<dbReference type="PANTHER" id="PTHR13610">
    <property type="entry name" value="METHYLTRANSFERASE DOMAIN-CONTAINING PROTEIN"/>
    <property type="match status" value="1"/>
</dbReference>
<evidence type="ECO:0000256" key="5">
    <source>
        <dbReference type="SAM" id="Phobius"/>
    </source>
</evidence>
<evidence type="ECO:0000256" key="2">
    <source>
        <dbReference type="ARBA" id="ARBA00022603"/>
    </source>
</evidence>
<dbReference type="GO" id="GO:0005739">
    <property type="term" value="C:mitochondrion"/>
    <property type="evidence" value="ECO:0007669"/>
    <property type="project" value="TreeGrafter"/>
</dbReference>
<reference evidence="6" key="1">
    <citation type="submission" date="2021-02" db="EMBL/GenBank/DDBJ databases">
        <authorList>
            <person name="Nowell W R."/>
        </authorList>
    </citation>
    <scope>NUCLEOTIDE SEQUENCE</scope>
    <source>
        <strain evidence="6">Ploen Becks lab</strain>
    </source>
</reference>
<keyword evidence="4" id="KW-0949">S-adenosyl-L-methionine</keyword>
<dbReference type="AlphaFoldDB" id="A0A813P1H7"/>
<dbReference type="Proteomes" id="UP000663879">
    <property type="component" value="Unassembled WGS sequence"/>
</dbReference>
<keyword evidence="5" id="KW-0472">Membrane</keyword>
<keyword evidence="7" id="KW-1185">Reference proteome</keyword>
<comment type="similarity">
    <text evidence="1">Belongs to the ANT/ATPSC lysine N-methyltransferase family.</text>
</comment>
<evidence type="ECO:0000256" key="3">
    <source>
        <dbReference type="ARBA" id="ARBA00022679"/>
    </source>
</evidence>
<accession>A0A813P1H7</accession>
<name>A0A813P1H7_9BILA</name>
<keyword evidence="3" id="KW-0808">Transferase</keyword>
<dbReference type="InterPro" id="IPR029063">
    <property type="entry name" value="SAM-dependent_MTases_sf"/>
</dbReference>
<dbReference type="SUPFAM" id="SSF53335">
    <property type="entry name" value="S-adenosyl-L-methionine-dependent methyltransferases"/>
    <property type="match status" value="1"/>
</dbReference>
<evidence type="ECO:0000313" key="7">
    <source>
        <dbReference type="Proteomes" id="UP000663879"/>
    </source>
</evidence>
<comment type="caution">
    <text evidence="6">The sequence shown here is derived from an EMBL/GenBank/DDBJ whole genome shotgun (WGS) entry which is preliminary data.</text>
</comment>
<sequence length="232" mass="26188">MSNESQNKNSKFGLYMAMGVGAVAVGFSIAAIPFLTPALRTHALPYVPATTKQIDNVFKAVQKFSTSKNISKLQPSKQNVVKLVDLGSGDGRIVFDAAKRGFHATGVELNAMLYLYSKFKTLTSWKTDANLFKPVFRRANFWNINMGEYDLIIVFGVQGMMRDLASKLKEEMKPDCLIVSCRFPISSYKSIYRLEDELDGVWLYDKECLNNLIEEEKKPESKQPQDDDDDDD</sequence>
<feature type="transmembrane region" description="Helical" evidence="5">
    <location>
        <begin position="12"/>
        <end position="35"/>
    </location>
</feature>
<dbReference type="EMBL" id="CAJNOC010000340">
    <property type="protein sequence ID" value="CAF0747585.1"/>
    <property type="molecule type" value="Genomic_DNA"/>
</dbReference>
<evidence type="ECO:0000313" key="6">
    <source>
        <dbReference type="EMBL" id="CAF0747585.1"/>
    </source>
</evidence>
<dbReference type="PANTHER" id="PTHR13610:SF9">
    <property type="entry name" value="FI06469P"/>
    <property type="match status" value="1"/>
</dbReference>
<dbReference type="OrthoDB" id="66144at2759"/>
<protein>
    <submittedName>
        <fullName evidence="6">Uncharacterized protein</fullName>
    </submittedName>
</protein>
<dbReference type="GO" id="GO:0016279">
    <property type="term" value="F:protein-lysine N-methyltransferase activity"/>
    <property type="evidence" value="ECO:0007669"/>
    <property type="project" value="InterPro"/>
</dbReference>
<dbReference type="GO" id="GO:1905706">
    <property type="term" value="P:regulation of mitochondrial ATP synthesis coupled proton transport"/>
    <property type="evidence" value="ECO:0007669"/>
    <property type="project" value="TreeGrafter"/>
</dbReference>
<keyword evidence="2" id="KW-0489">Methyltransferase</keyword>
<dbReference type="InterPro" id="IPR026170">
    <property type="entry name" value="FAM173A/B"/>
</dbReference>
<evidence type="ECO:0000256" key="1">
    <source>
        <dbReference type="ARBA" id="ARBA00010633"/>
    </source>
</evidence>
<dbReference type="GO" id="GO:0032259">
    <property type="term" value="P:methylation"/>
    <property type="evidence" value="ECO:0007669"/>
    <property type="project" value="UniProtKB-KW"/>
</dbReference>
<keyword evidence="5" id="KW-0812">Transmembrane</keyword>